<name>A0A0W8FA28_9ZZZZ</name>
<reference evidence="1" key="1">
    <citation type="journal article" date="2015" name="Proc. Natl. Acad. Sci. U.S.A.">
        <title>Networks of energetic and metabolic interactions define dynamics in microbial communities.</title>
        <authorList>
            <person name="Embree M."/>
            <person name="Liu J.K."/>
            <person name="Al-Bassam M.M."/>
            <person name="Zengler K."/>
        </authorList>
    </citation>
    <scope>NUCLEOTIDE SEQUENCE</scope>
</reference>
<dbReference type="AlphaFoldDB" id="A0A0W8FA28"/>
<sequence length="46" mass="5502">MFLSWMNKIIEELKPQIEIWEVHAKPLQGERAEVSPFHVDIRDMIP</sequence>
<organism evidence="1">
    <name type="scientific">hydrocarbon metagenome</name>
    <dbReference type="NCBI Taxonomy" id="938273"/>
    <lineage>
        <taxon>unclassified sequences</taxon>
        <taxon>metagenomes</taxon>
        <taxon>ecological metagenomes</taxon>
    </lineage>
</organism>
<proteinExistence type="predicted"/>
<comment type="caution">
    <text evidence="1">The sequence shown here is derived from an EMBL/GenBank/DDBJ whole genome shotgun (WGS) entry which is preliminary data.</text>
</comment>
<gene>
    <name evidence="1" type="ORF">ASZ90_012694</name>
</gene>
<accession>A0A0W8FA28</accession>
<dbReference type="EMBL" id="LNQE01001429">
    <property type="protein sequence ID" value="KUG17630.1"/>
    <property type="molecule type" value="Genomic_DNA"/>
</dbReference>
<evidence type="ECO:0000313" key="1">
    <source>
        <dbReference type="EMBL" id="KUG17630.1"/>
    </source>
</evidence>
<protein>
    <submittedName>
        <fullName evidence="1">Uncharacterized protein</fullName>
    </submittedName>
</protein>